<dbReference type="GO" id="GO:0009506">
    <property type="term" value="C:plasmodesma"/>
    <property type="evidence" value="ECO:0000318"/>
    <property type="project" value="GO_Central"/>
</dbReference>
<evidence type="ECO:0000313" key="5">
    <source>
        <dbReference type="EnsemblPlants" id="AES97032"/>
    </source>
</evidence>
<evidence type="ECO:0000256" key="3">
    <source>
        <dbReference type="SAM" id="Phobius"/>
    </source>
</evidence>
<protein>
    <submittedName>
        <fullName evidence="4">Transmembrane protein, putative</fullName>
    </submittedName>
</protein>
<dbReference type="InterPro" id="IPR044839">
    <property type="entry name" value="NDR1-like"/>
</dbReference>
<proteinExistence type="predicted"/>
<dbReference type="HOGENOM" id="CLU_1091381_0_0_1"/>
<dbReference type="GO" id="GO:0005886">
    <property type="term" value="C:plasma membrane"/>
    <property type="evidence" value="ECO:0000318"/>
    <property type="project" value="GO_Central"/>
</dbReference>
<comment type="subcellular location">
    <subcellularLocation>
        <location evidence="1">Membrane</location>
    </subcellularLocation>
</comment>
<dbReference type="PANTHER" id="PTHR31415">
    <property type="entry name" value="OS05G0367900 PROTEIN"/>
    <property type="match status" value="1"/>
</dbReference>
<gene>
    <name evidence="4" type="ordered locus">MTR_5g044450</name>
</gene>
<dbReference type="EnsemblPlants" id="AES97032">
    <property type="protein sequence ID" value="AES97032"/>
    <property type="gene ID" value="MTR_5g044450"/>
</dbReference>
<evidence type="ECO:0000313" key="6">
    <source>
        <dbReference type="Proteomes" id="UP000002051"/>
    </source>
</evidence>
<organism evidence="4 6">
    <name type="scientific">Medicago truncatula</name>
    <name type="common">Barrel medic</name>
    <name type="synonym">Medicago tribuloides</name>
    <dbReference type="NCBI Taxonomy" id="3880"/>
    <lineage>
        <taxon>Eukaryota</taxon>
        <taxon>Viridiplantae</taxon>
        <taxon>Streptophyta</taxon>
        <taxon>Embryophyta</taxon>
        <taxon>Tracheophyta</taxon>
        <taxon>Spermatophyta</taxon>
        <taxon>Magnoliopsida</taxon>
        <taxon>eudicotyledons</taxon>
        <taxon>Gunneridae</taxon>
        <taxon>Pentapetalae</taxon>
        <taxon>rosids</taxon>
        <taxon>fabids</taxon>
        <taxon>Fabales</taxon>
        <taxon>Fabaceae</taxon>
        <taxon>Papilionoideae</taxon>
        <taxon>50 kb inversion clade</taxon>
        <taxon>NPAAA clade</taxon>
        <taxon>Hologalegina</taxon>
        <taxon>IRL clade</taxon>
        <taxon>Trifolieae</taxon>
        <taxon>Medicago</taxon>
    </lineage>
</organism>
<name>G7JWV7_MEDTR</name>
<reference evidence="4 6" key="1">
    <citation type="journal article" date="2011" name="Nature">
        <title>The Medicago genome provides insight into the evolution of rhizobial symbioses.</title>
        <authorList>
            <person name="Young N.D."/>
            <person name="Debelle F."/>
            <person name="Oldroyd G.E."/>
            <person name="Geurts R."/>
            <person name="Cannon S.B."/>
            <person name="Udvardi M.K."/>
            <person name="Benedito V.A."/>
            <person name="Mayer K.F."/>
            <person name="Gouzy J."/>
            <person name="Schoof H."/>
            <person name="Van de Peer Y."/>
            <person name="Proost S."/>
            <person name="Cook D.R."/>
            <person name="Meyers B.C."/>
            <person name="Spannagl M."/>
            <person name="Cheung F."/>
            <person name="De Mita S."/>
            <person name="Krishnakumar V."/>
            <person name="Gundlach H."/>
            <person name="Zhou S."/>
            <person name="Mudge J."/>
            <person name="Bharti A.K."/>
            <person name="Murray J.D."/>
            <person name="Naoumkina M.A."/>
            <person name="Rosen B."/>
            <person name="Silverstein K.A."/>
            <person name="Tang H."/>
            <person name="Rombauts S."/>
            <person name="Zhao P.X."/>
            <person name="Zhou P."/>
            <person name="Barbe V."/>
            <person name="Bardou P."/>
            <person name="Bechner M."/>
            <person name="Bellec A."/>
            <person name="Berger A."/>
            <person name="Berges H."/>
            <person name="Bidwell S."/>
            <person name="Bisseling T."/>
            <person name="Choisne N."/>
            <person name="Couloux A."/>
            <person name="Denny R."/>
            <person name="Deshpande S."/>
            <person name="Dai X."/>
            <person name="Doyle J.J."/>
            <person name="Dudez A.M."/>
            <person name="Farmer A.D."/>
            <person name="Fouteau S."/>
            <person name="Franken C."/>
            <person name="Gibelin C."/>
            <person name="Gish J."/>
            <person name="Goldstein S."/>
            <person name="Gonzalez A.J."/>
            <person name="Green P.J."/>
            <person name="Hallab A."/>
            <person name="Hartog M."/>
            <person name="Hua A."/>
            <person name="Humphray S.J."/>
            <person name="Jeong D.H."/>
            <person name="Jing Y."/>
            <person name="Jocker A."/>
            <person name="Kenton S.M."/>
            <person name="Kim D.J."/>
            <person name="Klee K."/>
            <person name="Lai H."/>
            <person name="Lang C."/>
            <person name="Lin S."/>
            <person name="Macmil S.L."/>
            <person name="Magdelenat G."/>
            <person name="Matthews L."/>
            <person name="McCorrison J."/>
            <person name="Monaghan E.L."/>
            <person name="Mun J.H."/>
            <person name="Najar F.Z."/>
            <person name="Nicholson C."/>
            <person name="Noirot C."/>
            <person name="O'Bleness M."/>
            <person name="Paule C.R."/>
            <person name="Poulain J."/>
            <person name="Prion F."/>
            <person name="Qin B."/>
            <person name="Qu C."/>
            <person name="Retzel E.F."/>
            <person name="Riddle C."/>
            <person name="Sallet E."/>
            <person name="Samain S."/>
            <person name="Samson N."/>
            <person name="Sanders I."/>
            <person name="Saurat O."/>
            <person name="Scarpelli C."/>
            <person name="Schiex T."/>
            <person name="Segurens B."/>
            <person name="Severin A.J."/>
            <person name="Sherrier D.J."/>
            <person name="Shi R."/>
            <person name="Sims S."/>
            <person name="Singer S.R."/>
            <person name="Sinharoy S."/>
            <person name="Sterck L."/>
            <person name="Viollet A."/>
            <person name="Wang B.B."/>
            <person name="Wang K."/>
            <person name="Wang M."/>
            <person name="Wang X."/>
            <person name="Warfsmann J."/>
            <person name="Weissenbach J."/>
            <person name="White D.D."/>
            <person name="White J.D."/>
            <person name="Wiley G.B."/>
            <person name="Wincker P."/>
            <person name="Xing Y."/>
            <person name="Yang L."/>
            <person name="Yao Z."/>
            <person name="Ying F."/>
            <person name="Zhai J."/>
            <person name="Zhou L."/>
            <person name="Zuber A."/>
            <person name="Denarie J."/>
            <person name="Dixon R.A."/>
            <person name="May G.D."/>
            <person name="Schwartz D.C."/>
            <person name="Rogers J."/>
            <person name="Quetier F."/>
            <person name="Town C.D."/>
            <person name="Roe B.A."/>
        </authorList>
    </citation>
    <scope>NUCLEOTIDE SEQUENCE [LARGE SCALE GENOMIC DNA]</scope>
    <source>
        <strain evidence="4">A17</strain>
        <strain evidence="5 6">cv. Jemalong A17</strain>
    </source>
</reference>
<dbReference type="PANTHER" id="PTHR31415:SF173">
    <property type="entry name" value="PROTEIN, PUTATIVE-RELATED"/>
    <property type="match status" value="1"/>
</dbReference>
<keyword evidence="3 4" id="KW-0812">Transmembrane</keyword>
<accession>A0A0C3XJ46</accession>
<dbReference type="AlphaFoldDB" id="G7JWV7"/>
<accession>G7JWV7</accession>
<reference evidence="4 6" key="2">
    <citation type="journal article" date="2014" name="BMC Genomics">
        <title>An improved genome release (version Mt4.0) for the model legume Medicago truncatula.</title>
        <authorList>
            <person name="Tang H."/>
            <person name="Krishnakumar V."/>
            <person name="Bidwell S."/>
            <person name="Rosen B."/>
            <person name="Chan A."/>
            <person name="Zhou S."/>
            <person name="Gentzbittel L."/>
            <person name="Childs K.L."/>
            <person name="Yandell M."/>
            <person name="Gundlach H."/>
            <person name="Mayer K.F."/>
            <person name="Schwartz D.C."/>
            <person name="Town C.D."/>
        </authorList>
    </citation>
    <scope>GENOME REANNOTATION</scope>
    <source>
        <strain evidence="5 6">cv. Jemalong A17</strain>
    </source>
</reference>
<sequence>MTPLGCICSCFCIIVFFIVIGLLRGVPEGVQTAQTSWASLKDGPQEWGFLMIDFGVRWGFLMYMSRASEFSGTALGLLITLFFRKGDVGTTGLFNQPLLAVNSVGSLNSLKVNGPQFTAEFNISISVYNPASHSRVYYDAVSAAVFYRGESLVLSKISLPSFTTHSHSISVVKMTLLVNMSDDFGGVATKIALSRKNGMVEFGLIVSALFKYKNRWAQSQWTSLKAVCNPLKFAVSPNDYNTTTPGILLESLLCF</sequence>
<dbReference type="PaxDb" id="3880-AES97032"/>
<keyword evidence="3" id="KW-1133">Transmembrane helix</keyword>
<feature type="transmembrane region" description="Helical" evidence="3">
    <location>
        <begin position="7"/>
        <end position="27"/>
    </location>
</feature>
<dbReference type="EMBL" id="CM001221">
    <property type="protein sequence ID" value="AES97032.2"/>
    <property type="molecule type" value="Genomic_DNA"/>
</dbReference>
<evidence type="ECO:0000256" key="1">
    <source>
        <dbReference type="ARBA" id="ARBA00004370"/>
    </source>
</evidence>
<evidence type="ECO:0000313" key="4">
    <source>
        <dbReference type="EMBL" id="AES97032.2"/>
    </source>
</evidence>
<keyword evidence="6" id="KW-1185">Reference proteome</keyword>
<dbReference type="GO" id="GO:0098542">
    <property type="term" value="P:defense response to other organism"/>
    <property type="evidence" value="ECO:0007669"/>
    <property type="project" value="InterPro"/>
</dbReference>
<reference evidence="5" key="3">
    <citation type="submission" date="2015-04" db="UniProtKB">
        <authorList>
            <consortium name="EnsemblPlants"/>
        </authorList>
    </citation>
    <scope>IDENTIFICATION</scope>
    <source>
        <strain evidence="5">cv. Jemalong A17</strain>
    </source>
</reference>
<dbReference type="Proteomes" id="UP000002051">
    <property type="component" value="Chromosome 5"/>
</dbReference>
<evidence type="ECO:0000256" key="2">
    <source>
        <dbReference type="ARBA" id="ARBA00023136"/>
    </source>
</evidence>
<keyword evidence="2 3" id="KW-0472">Membrane</keyword>